<accession>A0A6J7PH98</accession>
<proteinExistence type="predicted"/>
<evidence type="ECO:0000313" key="1">
    <source>
        <dbReference type="EMBL" id="CAB5002553.1"/>
    </source>
</evidence>
<dbReference type="EMBL" id="CAFBOM010000329">
    <property type="protein sequence ID" value="CAB5002553.1"/>
    <property type="molecule type" value="Genomic_DNA"/>
</dbReference>
<gene>
    <name evidence="1" type="ORF">UFOPK3957_01666</name>
</gene>
<dbReference type="AlphaFoldDB" id="A0A6J7PH98"/>
<protein>
    <submittedName>
        <fullName evidence="1">Unannotated protein</fullName>
    </submittedName>
</protein>
<name>A0A6J7PH98_9ZZZZ</name>
<sequence>MLIEPERLLIDRVHDDESASGEVRGSRHRLQRVEQQVGAVSAPMQVAAERQLRDEVPGYRPGVSPANFSGKSSWSNVGRHDRVVADNDPRHRLAPDRYAHHPCLVCTTGLGLEPVVKCGLARLKQVEVMVVAQAFGDVDDYRFTYGRSRLARRTSSGIGCAGRSSAANSSSN</sequence>
<reference evidence="1" key="1">
    <citation type="submission" date="2020-05" db="EMBL/GenBank/DDBJ databases">
        <authorList>
            <person name="Chiriac C."/>
            <person name="Salcher M."/>
            <person name="Ghai R."/>
            <person name="Kavagutti S V."/>
        </authorList>
    </citation>
    <scope>NUCLEOTIDE SEQUENCE</scope>
</reference>
<organism evidence="1">
    <name type="scientific">freshwater metagenome</name>
    <dbReference type="NCBI Taxonomy" id="449393"/>
    <lineage>
        <taxon>unclassified sequences</taxon>
        <taxon>metagenomes</taxon>
        <taxon>ecological metagenomes</taxon>
    </lineage>
</organism>